<sequence>MTQIVQRNQGTNRAGASELFPFPEAAGLSPLSSSCHPLLPASPKPRYLKHRIMDGGGSATPFSRTTTSLSTTPYTSGESRQGDREAAIDAEMARVNKLPAHSSYAIHRMKVLSKLRHLISIKRTTSQDEELELLFASLSI</sequence>
<proteinExistence type="predicted"/>
<keyword evidence="2" id="KW-1185">Reference proteome</keyword>
<accession>A0ACD5YT25</accession>
<evidence type="ECO:0000313" key="2">
    <source>
        <dbReference type="Proteomes" id="UP001732700"/>
    </source>
</evidence>
<protein>
    <submittedName>
        <fullName evidence="1">Uncharacterized protein</fullName>
    </submittedName>
</protein>
<dbReference type="Proteomes" id="UP001732700">
    <property type="component" value="Chromosome 6A"/>
</dbReference>
<dbReference type="EnsemblPlants" id="AVESA.00010b.r2.6AG1019960.1">
    <property type="protein sequence ID" value="AVESA.00010b.r2.6AG1019960.1.CDS"/>
    <property type="gene ID" value="AVESA.00010b.r2.6AG1019960"/>
</dbReference>
<organism evidence="1 2">
    <name type="scientific">Avena sativa</name>
    <name type="common">Oat</name>
    <dbReference type="NCBI Taxonomy" id="4498"/>
    <lineage>
        <taxon>Eukaryota</taxon>
        <taxon>Viridiplantae</taxon>
        <taxon>Streptophyta</taxon>
        <taxon>Embryophyta</taxon>
        <taxon>Tracheophyta</taxon>
        <taxon>Spermatophyta</taxon>
        <taxon>Magnoliopsida</taxon>
        <taxon>Liliopsida</taxon>
        <taxon>Poales</taxon>
        <taxon>Poaceae</taxon>
        <taxon>BOP clade</taxon>
        <taxon>Pooideae</taxon>
        <taxon>Poodae</taxon>
        <taxon>Poeae</taxon>
        <taxon>Poeae Chloroplast Group 1 (Aveneae type)</taxon>
        <taxon>Aveninae</taxon>
        <taxon>Avena</taxon>
    </lineage>
</organism>
<reference evidence="1" key="2">
    <citation type="submission" date="2025-09" db="UniProtKB">
        <authorList>
            <consortium name="EnsemblPlants"/>
        </authorList>
    </citation>
    <scope>IDENTIFICATION</scope>
</reference>
<name>A0ACD5YT25_AVESA</name>
<evidence type="ECO:0000313" key="1">
    <source>
        <dbReference type="EnsemblPlants" id="AVESA.00010b.r2.6AG1019960.1.CDS"/>
    </source>
</evidence>
<reference evidence="1" key="1">
    <citation type="submission" date="2021-05" db="EMBL/GenBank/DDBJ databases">
        <authorList>
            <person name="Scholz U."/>
            <person name="Mascher M."/>
            <person name="Fiebig A."/>
        </authorList>
    </citation>
    <scope>NUCLEOTIDE SEQUENCE [LARGE SCALE GENOMIC DNA]</scope>
</reference>